<dbReference type="EMBL" id="GL379796">
    <property type="protein sequence ID" value="EGT31358.1"/>
    <property type="molecule type" value="Genomic_DNA"/>
</dbReference>
<dbReference type="STRING" id="135651.G0MIL2"/>
<dbReference type="Proteomes" id="UP000008068">
    <property type="component" value="Unassembled WGS sequence"/>
</dbReference>
<evidence type="ECO:0000259" key="2">
    <source>
        <dbReference type="Pfam" id="PF24998"/>
    </source>
</evidence>
<organism evidence="4">
    <name type="scientific">Caenorhabditis brenneri</name>
    <name type="common">Nematode worm</name>
    <dbReference type="NCBI Taxonomy" id="135651"/>
    <lineage>
        <taxon>Eukaryota</taxon>
        <taxon>Metazoa</taxon>
        <taxon>Ecdysozoa</taxon>
        <taxon>Nematoda</taxon>
        <taxon>Chromadorea</taxon>
        <taxon>Rhabditida</taxon>
        <taxon>Rhabditina</taxon>
        <taxon>Rhabditomorpha</taxon>
        <taxon>Rhabditoidea</taxon>
        <taxon>Rhabditidae</taxon>
        <taxon>Peloderinae</taxon>
        <taxon>Caenorhabditis</taxon>
    </lineage>
</organism>
<accession>G0MIL2</accession>
<gene>
    <name evidence="3" type="ORF">CAEBREN_32564</name>
</gene>
<dbReference type="FunCoup" id="G0MIL2">
    <property type="interactions" value="387"/>
</dbReference>
<proteinExistence type="predicted"/>
<feature type="domain" description="DUF7778" evidence="2">
    <location>
        <begin position="26"/>
        <end position="149"/>
    </location>
</feature>
<keyword evidence="4" id="KW-1185">Reference proteome</keyword>
<dbReference type="eggNOG" id="ENOG502R7BM">
    <property type="taxonomic scope" value="Eukaryota"/>
</dbReference>
<evidence type="ECO:0000313" key="4">
    <source>
        <dbReference type="Proteomes" id="UP000008068"/>
    </source>
</evidence>
<dbReference type="OrthoDB" id="5792480at2759"/>
<dbReference type="AlphaFoldDB" id="G0MIL2"/>
<evidence type="ECO:0000313" key="3">
    <source>
        <dbReference type="EMBL" id="EGT31358.1"/>
    </source>
</evidence>
<dbReference type="HOGENOM" id="CLU_056995_0_0_1"/>
<evidence type="ECO:0000256" key="1">
    <source>
        <dbReference type="SAM" id="MobiDB-lite"/>
    </source>
</evidence>
<dbReference type="Pfam" id="PF24998">
    <property type="entry name" value="DUF7778"/>
    <property type="match status" value="2"/>
</dbReference>
<feature type="region of interest" description="Disordered" evidence="1">
    <location>
        <begin position="281"/>
        <end position="303"/>
    </location>
</feature>
<sequence>MNAAQQQAPSRHPKCYTLQVADRLDKYISLPPRPKFKVNEVLQRGEVYSFIRSKSSFIFPDNISKVKSRSISVTTSGFMIIYENDDMGLVVDLRRVLNVICHADRLIQKAKKLNYFRCHIKIRLPRGNIHIFVRDEDVHKWTCAIMRASAKPGKCQKMPRNVEVKEEDVLVTAVEEEGRDDDVHTILHDDATLVRLFRCHIKIRLPRGNIHIFVRDEDVHKWTCAIMRASAKPGKCQKMPRNVEVKEEDVLVTAVEEEGEETMMFTPSSMMTATTCETCKEEEEEEEEEEECDYSEEEPEEEMPTVVENLFPIQNPTNDSTTTTSVRSLRQKLEKDLVMKPKEQVEQEQQKQLKKPLFVTELFCPPPVFNDDTIVLEPTSENERNVQEKEVEREQKWWTRSLRC</sequence>
<dbReference type="InParanoid" id="G0MIL2"/>
<name>G0MIL2_CAEBE</name>
<dbReference type="InterPro" id="IPR056680">
    <property type="entry name" value="DUF7778"/>
</dbReference>
<dbReference type="PANTHER" id="PTHR36947:SF10">
    <property type="entry name" value="PH DOMAIN-CONTAINING PROTEIN"/>
    <property type="match status" value="1"/>
</dbReference>
<feature type="domain" description="DUF7778" evidence="2">
    <location>
        <begin position="195"/>
        <end position="230"/>
    </location>
</feature>
<dbReference type="PANTHER" id="PTHR36947">
    <property type="entry name" value="PROTEIN CBG04364"/>
    <property type="match status" value="1"/>
</dbReference>
<reference evidence="4" key="1">
    <citation type="submission" date="2011-07" db="EMBL/GenBank/DDBJ databases">
        <authorList>
            <consortium name="Caenorhabditis brenneri Sequencing and Analysis Consortium"/>
            <person name="Wilson R.K."/>
        </authorList>
    </citation>
    <scope>NUCLEOTIDE SEQUENCE [LARGE SCALE GENOMIC DNA]</scope>
    <source>
        <strain evidence="4">PB2801</strain>
    </source>
</reference>
<protein>
    <recommendedName>
        <fullName evidence="2">DUF7778 domain-containing protein</fullName>
    </recommendedName>
</protein>